<reference evidence="2 3" key="1">
    <citation type="submission" date="2014-04" db="EMBL/GenBank/DDBJ databases">
        <authorList>
            <person name="Bishop-Lilly K.A."/>
            <person name="Broomall S.M."/>
            <person name="Chain P.S."/>
            <person name="Chertkov O."/>
            <person name="Coyne S.R."/>
            <person name="Daligault H.E."/>
            <person name="Davenport K.W."/>
            <person name="Erkkila T."/>
            <person name="Frey K.G."/>
            <person name="Gibbons H.S."/>
            <person name="Gu W."/>
            <person name="Jaissle J."/>
            <person name="Johnson S.L."/>
            <person name="Koroleva G.I."/>
            <person name="Ladner J.T."/>
            <person name="Lo C.-C."/>
            <person name="Minogue T.D."/>
            <person name="Munk C."/>
            <person name="Palacios G.F."/>
            <person name="Redden C.L."/>
            <person name="Rosenzweig C.N."/>
            <person name="Scholz M.B."/>
            <person name="Teshima H."/>
            <person name="Xu Y."/>
        </authorList>
    </citation>
    <scope>NUCLEOTIDE SEQUENCE [LARGE SCALE GENOMIC DNA]</scope>
    <source>
        <strain evidence="2 3">FAJ</strain>
    </source>
</reference>
<protein>
    <submittedName>
        <fullName evidence="2">Lipoprotein</fullName>
    </submittedName>
</protein>
<evidence type="ECO:0000256" key="1">
    <source>
        <dbReference type="SAM" id="SignalP"/>
    </source>
</evidence>
<dbReference type="PROSITE" id="PS51257">
    <property type="entry name" value="PROKAR_LIPOPROTEIN"/>
    <property type="match status" value="1"/>
</dbReference>
<gene>
    <name evidence="2" type="ORF">DR78_910</name>
</gene>
<keyword evidence="1" id="KW-0732">Signal</keyword>
<feature type="chain" id="PRO_5043890137" evidence="1">
    <location>
        <begin position="21"/>
        <end position="165"/>
    </location>
</feature>
<dbReference type="RefSeq" id="WP_035737308.1">
    <property type="nucleotide sequence ID" value="NZ_JACTRV010000001.1"/>
</dbReference>
<feature type="signal peptide" evidence="1">
    <location>
        <begin position="1"/>
        <end position="20"/>
    </location>
</feature>
<organism evidence="2 3">
    <name type="scientific">Francisella philomiragia</name>
    <dbReference type="NCBI Taxonomy" id="28110"/>
    <lineage>
        <taxon>Bacteria</taxon>
        <taxon>Pseudomonadati</taxon>
        <taxon>Pseudomonadota</taxon>
        <taxon>Gammaproteobacteria</taxon>
        <taxon>Thiotrichales</taxon>
        <taxon>Francisellaceae</taxon>
        <taxon>Francisella</taxon>
    </lineage>
</organism>
<dbReference type="AlphaFoldDB" id="A0AAW3DAA2"/>
<dbReference type="Proteomes" id="UP000029117">
    <property type="component" value="Unassembled WGS sequence"/>
</dbReference>
<evidence type="ECO:0000313" key="3">
    <source>
        <dbReference type="Proteomes" id="UP000029117"/>
    </source>
</evidence>
<evidence type="ECO:0000313" key="2">
    <source>
        <dbReference type="EMBL" id="KFJ42300.1"/>
    </source>
</evidence>
<keyword evidence="2" id="KW-0449">Lipoprotein</keyword>
<proteinExistence type="predicted"/>
<dbReference type="EMBL" id="JOUE01000006">
    <property type="protein sequence ID" value="KFJ42300.1"/>
    <property type="molecule type" value="Genomic_DNA"/>
</dbReference>
<comment type="caution">
    <text evidence="2">The sequence shown here is derived from an EMBL/GenBank/DDBJ whole genome shotgun (WGS) entry which is preliminary data.</text>
</comment>
<sequence>MKKVLIVIFCVLLLSSCTKSTLIGDKLTDKATEQQQEQVKQEVLKLLEQEYNQPFKIVDYNYDYSVHWKDKTCAIASMCPKVFYGVYSFKIQSINNPIIIMQIRMEDTKEGLQWFKSNQLNNYYCSSLTQIFRSKNQNYINQDDLEKAKRYCDSRGQSYYKKWEK</sequence>
<name>A0AAW3DAA2_9GAMM</name>
<accession>A0AAW3DAA2</accession>